<dbReference type="AlphaFoldDB" id="A0AAV7V222"/>
<sequence>MDKKSFFRGRQKSSPDTKSSSEGWENKLVDAVAAEGPASNHHSRLGDNVEIFDLEHSEGIEVSSSDSHVLQADDLEILDIELGDTEDRSSTICFLAKDEKIKNDGKAQQTMVPASPSPFLRRENIFPTSSCSSSAMDIYEQEDSISDRSFPFPELERIPDENIFPTSSCSSSAMDIYEQETPFYVFESAAADLSIDDKVPGICDMFVLCITLIRITGDP</sequence>
<evidence type="ECO:0000313" key="2">
    <source>
        <dbReference type="EMBL" id="KAJ1194832.1"/>
    </source>
</evidence>
<gene>
    <name evidence="2" type="ORF">NDU88_004117</name>
</gene>
<dbReference type="Proteomes" id="UP001066276">
    <property type="component" value="Chromosome 2_2"/>
</dbReference>
<evidence type="ECO:0000313" key="3">
    <source>
        <dbReference type="Proteomes" id="UP001066276"/>
    </source>
</evidence>
<accession>A0AAV7V222</accession>
<feature type="compositionally biased region" description="Polar residues" evidence="1">
    <location>
        <begin position="12"/>
        <end position="23"/>
    </location>
</feature>
<feature type="compositionally biased region" description="Basic residues" evidence="1">
    <location>
        <begin position="1"/>
        <end position="11"/>
    </location>
</feature>
<feature type="region of interest" description="Disordered" evidence="1">
    <location>
        <begin position="1"/>
        <end position="27"/>
    </location>
</feature>
<keyword evidence="3" id="KW-1185">Reference proteome</keyword>
<protein>
    <submittedName>
        <fullName evidence="2">Uncharacterized protein</fullName>
    </submittedName>
</protein>
<organism evidence="2 3">
    <name type="scientific">Pleurodeles waltl</name>
    <name type="common">Iberian ribbed newt</name>
    <dbReference type="NCBI Taxonomy" id="8319"/>
    <lineage>
        <taxon>Eukaryota</taxon>
        <taxon>Metazoa</taxon>
        <taxon>Chordata</taxon>
        <taxon>Craniata</taxon>
        <taxon>Vertebrata</taxon>
        <taxon>Euteleostomi</taxon>
        <taxon>Amphibia</taxon>
        <taxon>Batrachia</taxon>
        <taxon>Caudata</taxon>
        <taxon>Salamandroidea</taxon>
        <taxon>Salamandridae</taxon>
        <taxon>Pleurodelinae</taxon>
        <taxon>Pleurodeles</taxon>
    </lineage>
</organism>
<name>A0AAV7V222_PLEWA</name>
<dbReference type="EMBL" id="JANPWB010000004">
    <property type="protein sequence ID" value="KAJ1194832.1"/>
    <property type="molecule type" value="Genomic_DNA"/>
</dbReference>
<proteinExistence type="predicted"/>
<comment type="caution">
    <text evidence="2">The sequence shown here is derived from an EMBL/GenBank/DDBJ whole genome shotgun (WGS) entry which is preliminary data.</text>
</comment>
<reference evidence="2" key="1">
    <citation type="journal article" date="2022" name="bioRxiv">
        <title>Sequencing and chromosome-scale assembly of the giantPleurodeles waltlgenome.</title>
        <authorList>
            <person name="Brown T."/>
            <person name="Elewa A."/>
            <person name="Iarovenko S."/>
            <person name="Subramanian E."/>
            <person name="Araus A.J."/>
            <person name="Petzold A."/>
            <person name="Susuki M."/>
            <person name="Suzuki K.-i.T."/>
            <person name="Hayashi T."/>
            <person name="Toyoda A."/>
            <person name="Oliveira C."/>
            <person name="Osipova E."/>
            <person name="Leigh N.D."/>
            <person name="Simon A."/>
            <person name="Yun M.H."/>
        </authorList>
    </citation>
    <scope>NUCLEOTIDE SEQUENCE</scope>
    <source>
        <strain evidence="2">20211129_DDA</strain>
        <tissue evidence="2">Liver</tissue>
    </source>
</reference>
<evidence type="ECO:0000256" key="1">
    <source>
        <dbReference type="SAM" id="MobiDB-lite"/>
    </source>
</evidence>